<sequence>MVTRSVPLLLLATLLLTTASQAAGLEPGSRIPVQNPRPRPIRAAEPLPQGTSLPRFLEEPGKDEARVALWLRFNREARLLEEGSRDFLGTIIQIAAQVPQGIIYAHERVQLEAELLAAEQEIQALVDARVELLEERGRTDPEHALLEGELAPPWSPDGPLDREALVAIVFAHTGRAGPLSPGVEQVLTRLEGVERRLDSMERQLLPAAEEALGGALLALSSAEATMLEVTHGLHFLKHQQRTRLELRVHRELLLMELAREAGCRVEQLPWAKAPIAG</sequence>
<comment type="caution">
    <text evidence="4">The sequence shown here is derived from an EMBL/GenBank/DDBJ whole genome shotgun (WGS) entry which is preliminary data.</text>
</comment>
<gene>
    <name evidence="4" type="ORF">DB31_6511</name>
</gene>
<accession>A0A085WPC3</accession>
<proteinExistence type="predicted"/>
<dbReference type="RefSeq" id="WP_052419913.1">
    <property type="nucleotide sequence ID" value="NZ_JMCB01000004.1"/>
</dbReference>
<dbReference type="EMBL" id="JMCB01000004">
    <property type="protein sequence ID" value="KFE69536.1"/>
    <property type="molecule type" value="Genomic_DNA"/>
</dbReference>
<evidence type="ECO:0008006" key="6">
    <source>
        <dbReference type="Google" id="ProtNLM"/>
    </source>
</evidence>
<feature type="coiled-coil region" evidence="1">
    <location>
        <begin position="108"/>
        <end position="135"/>
    </location>
</feature>
<evidence type="ECO:0000313" key="5">
    <source>
        <dbReference type="Proteomes" id="UP000028725"/>
    </source>
</evidence>
<dbReference type="STRING" id="394096.DB31_6511"/>
<keyword evidence="5" id="KW-1185">Reference proteome</keyword>
<name>A0A085WPC3_9BACT</name>
<protein>
    <recommendedName>
        <fullName evidence="6">TolC family protein</fullName>
    </recommendedName>
</protein>
<feature type="region of interest" description="Disordered" evidence="2">
    <location>
        <begin position="26"/>
        <end position="56"/>
    </location>
</feature>
<reference evidence="4 5" key="1">
    <citation type="submission" date="2014-04" db="EMBL/GenBank/DDBJ databases">
        <title>Genome assembly of Hyalangium minutum DSM 14724.</title>
        <authorList>
            <person name="Sharma G."/>
            <person name="Subramanian S."/>
        </authorList>
    </citation>
    <scope>NUCLEOTIDE SEQUENCE [LARGE SCALE GENOMIC DNA]</scope>
    <source>
        <strain evidence="4 5">DSM 14724</strain>
    </source>
</reference>
<feature type="signal peptide" evidence="3">
    <location>
        <begin position="1"/>
        <end position="22"/>
    </location>
</feature>
<organism evidence="4 5">
    <name type="scientific">Hyalangium minutum</name>
    <dbReference type="NCBI Taxonomy" id="394096"/>
    <lineage>
        <taxon>Bacteria</taxon>
        <taxon>Pseudomonadati</taxon>
        <taxon>Myxococcota</taxon>
        <taxon>Myxococcia</taxon>
        <taxon>Myxococcales</taxon>
        <taxon>Cystobacterineae</taxon>
        <taxon>Archangiaceae</taxon>
        <taxon>Hyalangium</taxon>
    </lineage>
</organism>
<evidence type="ECO:0000256" key="3">
    <source>
        <dbReference type="SAM" id="SignalP"/>
    </source>
</evidence>
<feature type="chain" id="PRO_5001800113" description="TolC family protein" evidence="3">
    <location>
        <begin position="23"/>
        <end position="277"/>
    </location>
</feature>
<keyword evidence="3" id="KW-0732">Signal</keyword>
<evidence type="ECO:0000256" key="1">
    <source>
        <dbReference type="SAM" id="Coils"/>
    </source>
</evidence>
<dbReference type="AlphaFoldDB" id="A0A085WPC3"/>
<evidence type="ECO:0000256" key="2">
    <source>
        <dbReference type="SAM" id="MobiDB-lite"/>
    </source>
</evidence>
<keyword evidence="1" id="KW-0175">Coiled coil</keyword>
<dbReference type="Proteomes" id="UP000028725">
    <property type="component" value="Unassembled WGS sequence"/>
</dbReference>
<evidence type="ECO:0000313" key="4">
    <source>
        <dbReference type="EMBL" id="KFE69536.1"/>
    </source>
</evidence>